<dbReference type="EMBL" id="LVLJ01002594">
    <property type="protein sequence ID" value="OAE24480.1"/>
    <property type="molecule type" value="Genomic_DNA"/>
</dbReference>
<feature type="compositionally biased region" description="Basic and acidic residues" evidence="8">
    <location>
        <begin position="306"/>
        <end position="321"/>
    </location>
</feature>
<comment type="similarity">
    <text evidence="2">Belongs to the CFAP157 family.</text>
</comment>
<proteinExistence type="inferred from homology"/>
<evidence type="ECO:0000256" key="5">
    <source>
        <dbReference type="ARBA" id="ARBA00023069"/>
    </source>
</evidence>
<evidence type="ECO:0000256" key="2">
    <source>
        <dbReference type="ARBA" id="ARBA00010841"/>
    </source>
</evidence>
<comment type="subcellular location">
    <subcellularLocation>
        <location evidence="1">Cell projection</location>
        <location evidence="1">Cilium</location>
    </subcellularLocation>
</comment>
<evidence type="ECO:0000313" key="9">
    <source>
        <dbReference type="EMBL" id="OAE24480.1"/>
    </source>
</evidence>
<accession>A0A176VUJ8</accession>
<gene>
    <name evidence="9" type="ORF">AXG93_1615s1340</name>
</gene>
<feature type="coiled-coil region" evidence="7">
    <location>
        <begin position="46"/>
        <end position="201"/>
    </location>
</feature>
<dbReference type="GO" id="GO:0008017">
    <property type="term" value="F:microtubule binding"/>
    <property type="evidence" value="ECO:0007669"/>
    <property type="project" value="TreeGrafter"/>
</dbReference>
<comment type="caution">
    <text evidence="9">The sequence shown here is derived from an EMBL/GenBank/DDBJ whole genome shotgun (WGS) entry which is preliminary data.</text>
</comment>
<evidence type="ECO:0000256" key="8">
    <source>
        <dbReference type="SAM" id="MobiDB-lite"/>
    </source>
</evidence>
<name>A0A176VUJ8_MARPO</name>
<evidence type="ECO:0000256" key="4">
    <source>
        <dbReference type="ARBA" id="ARBA00023054"/>
    </source>
</evidence>
<dbReference type="AlphaFoldDB" id="A0A176VUJ8"/>
<dbReference type="GO" id="GO:0036064">
    <property type="term" value="C:ciliary basal body"/>
    <property type="evidence" value="ECO:0007669"/>
    <property type="project" value="TreeGrafter"/>
</dbReference>
<dbReference type="PANTHER" id="PTHR31954:SF1">
    <property type="entry name" value="CILIA- AND FLAGELLA-ASSOCIATED PROTEIN 157"/>
    <property type="match status" value="1"/>
</dbReference>
<feature type="region of interest" description="Disordered" evidence="8">
    <location>
        <begin position="306"/>
        <end position="341"/>
    </location>
</feature>
<sequence>MANKDGKKGKQDDATMYRNLCIQKDMEVIVMEDKCRKLETRSMHVEEMIETLAKKTEEKIENLEKIVAYLNSEEAKKDEKIAKLEALVAKLETDMKETIERLNKELEDEKGRHEFQYNSLKLQLESANVKLREMHDFSLRKAAMEAELISLKEQLAKEQRDHAEAISDVERNAVQERERLKKEIERRVEETKKEMTRLMEEQLHQMEDDLSFRNHMYQKTTRILVFKLREKEEEMRAAALAVRDEADTVREEEELKALLSVSAEPPKAASEESSASAKTGDEAMRFLYACLEDLELERLIDAKKEVDRSHATRSDSKDERFALSTAHPPASRPVSPPAPIEGVQRLDTLSVQQRQELLKKLIRAAASFRTVTDSMVEDALDYSKFSQAHPPKTVGKSNIRVDDILGMPVEALRLDGPARAYQWKKPTTAAVQADLTPHAIRTRSPTLF</sequence>
<keyword evidence="5" id="KW-0969">Cilium</keyword>
<protein>
    <recommendedName>
        <fullName evidence="3">Cilia- and flagella-associated protein 157</fullName>
    </recommendedName>
</protein>
<reference evidence="9" key="1">
    <citation type="submission" date="2016-03" db="EMBL/GenBank/DDBJ databases">
        <title>Mechanisms controlling the formation of the plant cell surface in tip-growing cells are functionally conserved among land plants.</title>
        <authorList>
            <person name="Honkanen S."/>
            <person name="Jones V.A."/>
            <person name="Morieri G."/>
            <person name="Champion C."/>
            <person name="Hetherington A.J."/>
            <person name="Kelly S."/>
            <person name="Saint-Marcoux D."/>
            <person name="Proust H."/>
            <person name="Prescott H."/>
            <person name="Dolan L."/>
        </authorList>
    </citation>
    <scope>NUCLEOTIDE SEQUENCE [LARGE SCALE GENOMIC DNA]</scope>
    <source>
        <tissue evidence="9">Whole gametophyte</tissue>
    </source>
</reference>
<evidence type="ECO:0000256" key="7">
    <source>
        <dbReference type="SAM" id="Coils"/>
    </source>
</evidence>
<dbReference type="PANTHER" id="PTHR31954">
    <property type="entry name" value="CILIA- AND FLAGELLA-ASSOCIATED PROTEIN 157"/>
    <property type="match status" value="1"/>
</dbReference>
<dbReference type="InterPro" id="IPR038844">
    <property type="entry name" value="CFAP157"/>
</dbReference>
<dbReference type="Proteomes" id="UP000077202">
    <property type="component" value="Unassembled WGS sequence"/>
</dbReference>
<feature type="compositionally biased region" description="Pro residues" evidence="8">
    <location>
        <begin position="330"/>
        <end position="339"/>
    </location>
</feature>
<keyword evidence="10" id="KW-1185">Reference proteome</keyword>
<evidence type="ECO:0000256" key="3">
    <source>
        <dbReference type="ARBA" id="ARBA00014087"/>
    </source>
</evidence>
<evidence type="ECO:0000256" key="1">
    <source>
        <dbReference type="ARBA" id="ARBA00004138"/>
    </source>
</evidence>
<keyword evidence="4 7" id="KW-0175">Coiled coil</keyword>
<keyword evidence="6" id="KW-0966">Cell projection</keyword>
<evidence type="ECO:0000256" key="6">
    <source>
        <dbReference type="ARBA" id="ARBA00023273"/>
    </source>
</evidence>
<organism evidence="9 10">
    <name type="scientific">Marchantia polymorpha subsp. ruderalis</name>
    <dbReference type="NCBI Taxonomy" id="1480154"/>
    <lineage>
        <taxon>Eukaryota</taxon>
        <taxon>Viridiplantae</taxon>
        <taxon>Streptophyta</taxon>
        <taxon>Embryophyta</taxon>
        <taxon>Marchantiophyta</taxon>
        <taxon>Marchantiopsida</taxon>
        <taxon>Marchantiidae</taxon>
        <taxon>Marchantiales</taxon>
        <taxon>Marchantiaceae</taxon>
        <taxon>Marchantia</taxon>
    </lineage>
</organism>
<evidence type="ECO:0000313" key="10">
    <source>
        <dbReference type="Proteomes" id="UP000077202"/>
    </source>
</evidence>